<dbReference type="Proteomes" id="UP000095594">
    <property type="component" value="Unassembled WGS sequence"/>
</dbReference>
<evidence type="ECO:0000313" key="3">
    <source>
        <dbReference type="Proteomes" id="UP000095594"/>
    </source>
</evidence>
<dbReference type="AlphaFoldDB" id="A0A174F724"/>
<sequence>MLRSLPFFAFGIMLIVMCIALFKKFFYVLLNCGKTKATVVGIQRYIGDRNNNNYILKYVAEGSEYTIVHDIGSVRIYEKHIGKQLTILYRRDNPKQIILLENFMLYIMGLFFGCVGVWLMIMGIGFLVS</sequence>
<feature type="transmembrane region" description="Helical" evidence="1">
    <location>
        <begin position="6"/>
        <end position="26"/>
    </location>
</feature>
<dbReference type="EMBL" id="CYZX01000009">
    <property type="protein sequence ID" value="CUO45491.1"/>
    <property type="molecule type" value="Genomic_DNA"/>
</dbReference>
<keyword evidence="1" id="KW-0812">Transmembrane</keyword>
<dbReference type="RefSeq" id="WP_055265428.1">
    <property type="nucleotide sequence ID" value="NZ_CABIXQ010000009.1"/>
</dbReference>
<evidence type="ECO:0000313" key="2">
    <source>
        <dbReference type="EMBL" id="CUO45491.1"/>
    </source>
</evidence>
<keyword evidence="1" id="KW-1133">Transmembrane helix</keyword>
<proteinExistence type="predicted"/>
<name>A0A174F724_9CLOT</name>
<evidence type="ECO:0000256" key="1">
    <source>
        <dbReference type="SAM" id="Phobius"/>
    </source>
</evidence>
<accession>A0A174F724</accession>
<gene>
    <name evidence="2" type="ORF">ERS852471_01600</name>
</gene>
<protein>
    <submittedName>
        <fullName evidence="2">Protein of uncharacterized function (DUF3592)</fullName>
    </submittedName>
</protein>
<organism evidence="2 3">
    <name type="scientific">Clostridium disporicum</name>
    <dbReference type="NCBI Taxonomy" id="84024"/>
    <lineage>
        <taxon>Bacteria</taxon>
        <taxon>Bacillati</taxon>
        <taxon>Bacillota</taxon>
        <taxon>Clostridia</taxon>
        <taxon>Eubacteriales</taxon>
        <taxon>Clostridiaceae</taxon>
        <taxon>Clostridium</taxon>
    </lineage>
</organism>
<reference evidence="2 3" key="1">
    <citation type="submission" date="2015-09" db="EMBL/GenBank/DDBJ databases">
        <authorList>
            <consortium name="Pathogen Informatics"/>
        </authorList>
    </citation>
    <scope>NUCLEOTIDE SEQUENCE [LARGE SCALE GENOMIC DNA]</scope>
    <source>
        <strain evidence="2 3">2789STDY5834856</strain>
    </source>
</reference>
<feature type="transmembrane region" description="Helical" evidence="1">
    <location>
        <begin position="103"/>
        <end position="128"/>
    </location>
</feature>
<keyword evidence="1" id="KW-0472">Membrane</keyword>